<keyword evidence="6 11" id="KW-0479">Metal-binding</keyword>
<dbReference type="InterPro" id="IPR043135">
    <property type="entry name" value="Fur_C"/>
</dbReference>
<organism evidence="13 14">
    <name type="scientific">Arthrobacter yangruifuii</name>
    <dbReference type="NCBI Taxonomy" id="2606616"/>
    <lineage>
        <taxon>Bacteria</taxon>
        <taxon>Bacillati</taxon>
        <taxon>Actinomycetota</taxon>
        <taxon>Actinomycetes</taxon>
        <taxon>Micrococcales</taxon>
        <taxon>Micrococcaceae</taxon>
        <taxon>Arthrobacter</taxon>
    </lineage>
</organism>
<feature type="binding site" evidence="11">
    <location>
        <position position="98"/>
    </location>
    <ligand>
        <name>Zn(2+)</name>
        <dbReference type="ChEBI" id="CHEBI:29105"/>
    </ligand>
</feature>
<dbReference type="InterPro" id="IPR036388">
    <property type="entry name" value="WH-like_DNA-bd_sf"/>
</dbReference>
<dbReference type="PANTHER" id="PTHR33202">
    <property type="entry name" value="ZINC UPTAKE REGULATION PROTEIN"/>
    <property type="match status" value="1"/>
</dbReference>
<evidence type="ECO:0000256" key="3">
    <source>
        <dbReference type="ARBA" id="ARBA00011738"/>
    </source>
</evidence>
<comment type="cofactor">
    <cofactor evidence="12">
        <name>Mn(2+)</name>
        <dbReference type="ChEBI" id="CHEBI:29035"/>
    </cofactor>
    <cofactor evidence="12">
        <name>Fe(2+)</name>
        <dbReference type="ChEBI" id="CHEBI:29033"/>
    </cofactor>
    <text evidence="12">Binds 1 Mn(2+) or Fe(2+) ion per subunit.</text>
</comment>
<evidence type="ECO:0000256" key="4">
    <source>
        <dbReference type="ARBA" id="ARBA00022490"/>
    </source>
</evidence>
<keyword evidence="7 11" id="KW-0862">Zinc</keyword>
<evidence type="ECO:0000256" key="1">
    <source>
        <dbReference type="ARBA" id="ARBA00004496"/>
    </source>
</evidence>
<dbReference type="CDD" id="cd07153">
    <property type="entry name" value="Fur_like"/>
    <property type="match status" value="1"/>
</dbReference>
<proteinExistence type="inferred from homology"/>
<feature type="binding site" evidence="12">
    <location>
        <position position="110"/>
    </location>
    <ligand>
        <name>Fe cation</name>
        <dbReference type="ChEBI" id="CHEBI:24875"/>
    </ligand>
</feature>
<dbReference type="InterPro" id="IPR002481">
    <property type="entry name" value="FUR"/>
</dbReference>
<feature type="binding site" evidence="11">
    <location>
        <position position="138"/>
    </location>
    <ligand>
        <name>Zn(2+)</name>
        <dbReference type="ChEBI" id="CHEBI:29105"/>
    </ligand>
</feature>
<evidence type="ECO:0000256" key="9">
    <source>
        <dbReference type="ARBA" id="ARBA00023125"/>
    </source>
</evidence>
<name>A0A5N6MTM0_9MICC</name>
<comment type="subunit">
    <text evidence="3">Homodimer.</text>
</comment>
<reference evidence="13 14" key="1">
    <citation type="submission" date="2019-08" db="EMBL/GenBank/DDBJ databases">
        <title>Arthrobacter sp. nov., isolated from plateau pika and Tibetan wild ass.</title>
        <authorList>
            <person name="Ge Y."/>
        </authorList>
    </citation>
    <scope>NUCLEOTIDE SEQUENCE [LARGE SCALE GENOMIC DNA]</scope>
    <source>
        <strain evidence="13 14">785</strain>
    </source>
</reference>
<feature type="binding site" evidence="12">
    <location>
        <position position="127"/>
    </location>
    <ligand>
        <name>Fe cation</name>
        <dbReference type="ChEBI" id="CHEBI:24875"/>
    </ligand>
</feature>
<evidence type="ECO:0000313" key="13">
    <source>
        <dbReference type="EMBL" id="KAD4060579.1"/>
    </source>
</evidence>
<evidence type="ECO:0000256" key="7">
    <source>
        <dbReference type="ARBA" id="ARBA00022833"/>
    </source>
</evidence>
<evidence type="ECO:0000256" key="11">
    <source>
        <dbReference type="PIRSR" id="PIRSR602481-1"/>
    </source>
</evidence>
<feature type="binding site" evidence="12">
    <location>
        <position position="89"/>
    </location>
    <ligand>
        <name>Fe cation</name>
        <dbReference type="ChEBI" id="CHEBI:24875"/>
    </ligand>
</feature>
<gene>
    <name evidence="13" type="ORF">GD627_06010</name>
</gene>
<dbReference type="Gene3D" id="1.10.10.10">
    <property type="entry name" value="Winged helix-like DNA-binding domain superfamily/Winged helix DNA-binding domain"/>
    <property type="match status" value="1"/>
</dbReference>
<keyword evidence="4" id="KW-0963">Cytoplasm</keyword>
<dbReference type="Gene3D" id="3.30.1490.190">
    <property type="match status" value="1"/>
</dbReference>
<dbReference type="GO" id="GO:0008270">
    <property type="term" value="F:zinc ion binding"/>
    <property type="evidence" value="ECO:0007669"/>
    <property type="project" value="TreeGrafter"/>
</dbReference>
<feature type="binding site" evidence="11">
    <location>
        <position position="95"/>
    </location>
    <ligand>
        <name>Zn(2+)</name>
        <dbReference type="ChEBI" id="CHEBI:29105"/>
    </ligand>
</feature>
<keyword evidence="5" id="KW-0678">Repressor</keyword>
<comment type="similarity">
    <text evidence="2">Belongs to the Fur family.</text>
</comment>
<dbReference type="Pfam" id="PF01475">
    <property type="entry name" value="FUR"/>
    <property type="match status" value="1"/>
</dbReference>
<comment type="subcellular location">
    <subcellularLocation>
        <location evidence="1">Cytoplasm</location>
    </subcellularLocation>
</comment>
<evidence type="ECO:0000256" key="2">
    <source>
        <dbReference type="ARBA" id="ARBA00007957"/>
    </source>
</evidence>
<evidence type="ECO:0000313" key="14">
    <source>
        <dbReference type="Proteomes" id="UP000326852"/>
    </source>
</evidence>
<dbReference type="GO" id="GO:1900376">
    <property type="term" value="P:regulation of secondary metabolite biosynthetic process"/>
    <property type="evidence" value="ECO:0007669"/>
    <property type="project" value="TreeGrafter"/>
</dbReference>
<dbReference type="Proteomes" id="UP000326852">
    <property type="component" value="Unassembled WGS sequence"/>
</dbReference>
<keyword evidence="14" id="KW-1185">Reference proteome</keyword>
<keyword evidence="10" id="KW-0804">Transcription</keyword>
<dbReference type="GO" id="GO:0045892">
    <property type="term" value="P:negative regulation of DNA-templated transcription"/>
    <property type="evidence" value="ECO:0007669"/>
    <property type="project" value="TreeGrafter"/>
</dbReference>
<dbReference type="GO" id="GO:0000976">
    <property type="term" value="F:transcription cis-regulatory region binding"/>
    <property type="evidence" value="ECO:0007669"/>
    <property type="project" value="TreeGrafter"/>
</dbReference>
<sequence>MPSETSRTSKRAPEQRVTRQRLAVGRTLDDLDDFVSTQELFRLLQERGERVSLATTYRVLQSMADENLVDVLRGADGEALYRRCAVEHHHHHLVCRNCGKAVEVEAPAVENWAAGLGARHGFTEVAHTVEVFGLCPECSAPKSQAV</sequence>
<dbReference type="SUPFAM" id="SSF46785">
    <property type="entry name" value="Winged helix' DNA-binding domain"/>
    <property type="match status" value="1"/>
</dbReference>
<dbReference type="OrthoDB" id="8659436at2"/>
<evidence type="ECO:0000256" key="10">
    <source>
        <dbReference type="ARBA" id="ARBA00023163"/>
    </source>
</evidence>
<dbReference type="EMBL" id="VTFX01000001">
    <property type="protein sequence ID" value="KAD4060579.1"/>
    <property type="molecule type" value="Genomic_DNA"/>
</dbReference>
<comment type="caution">
    <text evidence="13">The sequence shown here is derived from an EMBL/GenBank/DDBJ whole genome shotgun (WGS) entry which is preliminary data.</text>
</comment>
<dbReference type="PANTHER" id="PTHR33202:SF2">
    <property type="entry name" value="FERRIC UPTAKE REGULATION PROTEIN"/>
    <property type="match status" value="1"/>
</dbReference>
<dbReference type="GO" id="GO:0003700">
    <property type="term" value="F:DNA-binding transcription factor activity"/>
    <property type="evidence" value="ECO:0007669"/>
    <property type="project" value="InterPro"/>
</dbReference>
<feature type="binding site" evidence="11">
    <location>
        <position position="135"/>
    </location>
    <ligand>
        <name>Zn(2+)</name>
        <dbReference type="ChEBI" id="CHEBI:29105"/>
    </ligand>
</feature>
<evidence type="ECO:0000256" key="5">
    <source>
        <dbReference type="ARBA" id="ARBA00022491"/>
    </source>
</evidence>
<dbReference type="GO" id="GO:0005829">
    <property type="term" value="C:cytosol"/>
    <property type="evidence" value="ECO:0007669"/>
    <property type="project" value="TreeGrafter"/>
</dbReference>
<keyword evidence="8" id="KW-0805">Transcription regulation</keyword>
<protein>
    <submittedName>
        <fullName evidence="13">Transcriptional repressor</fullName>
    </submittedName>
</protein>
<evidence type="ECO:0000256" key="6">
    <source>
        <dbReference type="ARBA" id="ARBA00022723"/>
    </source>
</evidence>
<dbReference type="AlphaFoldDB" id="A0A5N6MTM0"/>
<dbReference type="RefSeq" id="WP_146361489.1">
    <property type="nucleotide sequence ID" value="NZ_VOAL01000001.1"/>
</dbReference>
<accession>A0A5N6MTM0</accession>
<keyword evidence="9" id="KW-0238">DNA-binding</keyword>
<dbReference type="InterPro" id="IPR036390">
    <property type="entry name" value="WH_DNA-bd_sf"/>
</dbReference>
<evidence type="ECO:0000256" key="12">
    <source>
        <dbReference type="PIRSR" id="PIRSR602481-2"/>
    </source>
</evidence>
<keyword evidence="12" id="KW-0408">Iron</keyword>
<evidence type="ECO:0000256" key="8">
    <source>
        <dbReference type="ARBA" id="ARBA00023015"/>
    </source>
</evidence>
<comment type="cofactor">
    <cofactor evidence="11">
        <name>Zn(2+)</name>
        <dbReference type="ChEBI" id="CHEBI:29105"/>
    </cofactor>
    <text evidence="11">Binds 1 zinc ion per subunit.</text>
</comment>